<evidence type="ECO:0000313" key="1">
    <source>
        <dbReference type="EMBL" id="KKL55412.1"/>
    </source>
</evidence>
<evidence type="ECO:0008006" key="2">
    <source>
        <dbReference type="Google" id="ProtNLM"/>
    </source>
</evidence>
<sequence>MTTSPSTTPQDIPFRTRFYKHELRFETPPGGEFRPGGSRAAPNYTDRFIDRLCEEIAGRHFNALVLYSAYHPFEAFLDYRGFPNAAERPAAMRRRNLGALRRLLAAAKRNGLRTFLHHYVSHFPGRLARHLGLGVGGRQAAYDHPRIDEYNRYVYRRTFELLGDLDGLFMNFESAPGAVAFIRRTLMAVAAEMKTKPALYFRLWGMPDVEGMTEMLDGYDGPKGLIHKGHETNDLYYYPVADDRVKVWKKAMPDVEFAFSIGPCHNCGTNISRKLWTDPDYVHQLLDSFRAKGADSVSFQSARELLLCRLPDA</sequence>
<dbReference type="EMBL" id="LAZR01030848">
    <property type="protein sequence ID" value="KKL55412.1"/>
    <property type="molecule type" value="Genomic_DNA"/>
</dbReference>
<dbReference type="AlphaFoldDB" id="A0A0F9FWA2"/>
<reference evidence="1" key="1">
    <citation type="journal article" date="2015" name="Nature">
        <title>Complex archaea that bridge the gap between prokaryotes and eukaryotes.</title>
        <authorList>
            <person name="Spang A."/>
            <person name="Saw J.H."/>
            <person name="Jorgensen S.L."/>
            <person name="Zaremba-Niedzwiedzka K."/>
            <person name="Martijn J."/>
            <person name="Lind A.E."/>
            <person name="van Eijk R."/>
            <person name="Schleper C."/>
            <person name="Guy L."/>
            <person name="Ettema T.J."/>
        </authorList>
    </citation>
    <scope>NUCLEOTIDE SEQUENCE</scope>
</reference>
<comment type="caution">
    <text evidence="1">The sequence shown here is derived from an EMBL/GenBank/DDBJ whole genome shotgun (WGS) entry which is preliminary data.</text>
</comment>
<feature type="non-terminal residue" evidence="1">
    <location>
        <position position="313"/>
    </location>
</feature>
<accession>A0A0F9FWA2</accession>
<gene>
    <name evidence="1" type="ORF">LCGC14_2255660</name>
</gene>
<name>A0A0F9FWA2_9ZZZZ</name>
<protein>
    <recommendedName>
        <fullName evidence="2">Glycoside hydrolase family 42 N-terminal domain-containing protein</fullName>
    </recommendedName>
</protein>
<organism evidence="1">
    <name type="scientific">marine sediment metagenome</name>
    <dbReference type="NCBI Taxonomy" id="412755"/>
    <lineage>
        <taxon>unclassified sequences</taxon>
        <taxon>metagenomes</taxon>
        <taxon>ecological metagenomes</taxon>
    </lineage>
</organism>
<proteinExistence type="predicted"/>